<dbReference type="Proteomes" id="UP001642900">
    <property type="component" value="Unassembled WGS sequence"/>
</dbReference>
<accession>A0A6G4W7U5</accession>
<proteinExistence type="predicted"/>
<dbReference type="EMBL" id="JAAKZF010000002">
    <property type="protein sequence ID" value="NGO50313.1"/>
    <property type="molecule type" value="Genomic_DNA"/>
</dbReference>
<evidence type="ECO:0000313" key="3">
    <source>
        <dbReference type="Proteomes" id="UP001642900"/>
    </source>
</evidence>
<feature type="signal peptide" evidence="1">
    <location>
        <begin position="1"/>
        <end position="22"/>
    </location>
</feature>
<evidence type="ECO:0000256" key="1">
    <source>
        <dbReference type="SAM" id="SignalP"/>
    </source>
</evidence>
<organism evidence="2 3">
    <name type="scientific">Allomesorhizobium camelthorni</name>
    <dbReference type="NCBI Taxonomy" id="475069"/>
    <lineage>
        <taxon>Bacteria</taxon>
        <taxon>Pseudomonadati</taxon>
        <taxon>Pseudomonadota</taxon>
        <taxon>Alphaproteobacteria</taxon>
        <taxon>Hyphomicrobiales</taxon>
        <taxon>Phyllobacteriaceae</taxon>
        <taxon>Allomesorhizobium</taxon>
    </lineage>
</organism>
<protein>
    <submittedName>
        <fullName evidence="2">Uncharacterized protein</fullName>
    </submittedName>
</protein>
<dbReference type="RefSeq" id="WP_165023568.1">
    <property type="nucleotide sequence ID" value="NZ_JAAKZF010000002.1"/>
</dbReference>
<feature type="chain" id="PRO_5026352997" evidence="1">
    <location>
        <begin position="23"/>
        <end position="117"/>
    </location>
</feature>
<reference evidence="2 3" key="1">
    <citation type="submission" date="2020-02" db="EMBL/GenBank/DDBJ databases">
        <title>Genome sequence of strain CCNWXJ40-4.</title>
        <authorList>
            <person name="Gao J."/>
            <person name="Sun J."/>
        </authorList>
    </citation>
    <scope>NUCLEOTIDE SEQUENCE [LARGE SCALE GENOMIC DNA]</scope>
    <source>
        <strain evidence="2 3">CCNWXJ 40-4</strain>
    </source>
</reference>
<sequence length="117" mass="13009">MKSTKLIIALALLFAAQTTAKADSRIARFCGPDHDNEVASEDDVRPNPDGFYVASLREQVSEGDPRIILSTSDEFYLCTRSAATPDMDTTKALLLMHERTVRYLFVPVIRRGTRSSS</sequence>
<name>A0A6G4W7U5_9HYPH</name>
<evidence type="ECO:0000313" key="2">
    <source>
        <dbReference type="EMBL" id="NGO50313.1"/>
    </source>
</evidence>
<keyword evidence="1" id="KW-0732">Signal</keyword>
<keyword evidence="3" id="KW-1185">Reference proteome</keyword>
<dbReference type="AlphaFoldDB" id="A0A6G4W7U5"/>
<gene>
    <name evidence="2" type="ORF">G6N73_03820</name>
</gene>
<comment type="caution">
    <text evidence="2">The sequence shown here is derived from an EMBL/GenBank/DDBJ whole genome shotgun (WGS) entry which is preliminary data.</text>
</comment>